<evidence type="ECO:0000256" key="10">
    <source>
        <dbReference type="RuleBase" id="RU362067"/>
    </source>
</evidence>
<reference evidence="12" key="2">
    <citation type="submission" date="2025-08" db="UniProtKB">
        <authorList>
            <consortium name="Ensembl"/>
        </authorList>
    </citation>
    <scope>IDENTIFICATION</scope>
</reference>
<accession>A0A8C9R9U7</accession>
<dbReference type="Gene3D" id="1.10.405.10">
    <property type="entry name" value="Guanine Nucleotide Dissociation Inhibitor, domain 1"/>
    <property type="match status" value="1"/>
</dbReference>
<dbReference type="Pfam" id="PF01593">
    <property type="entry name" value="Amino_oxidase"/>
    <property type="match status" value="1"/>
</dbReference>
<feature type="domain" description="Amine oxidase" evidence="11">
    <location>
        <begin position="15"/>
        <end position="459"/>
    </location>
</feature>
<protein>
    <recommendedName>
        <fullName evidence="10">Amine oxidase</fullName>
        <ecNumber evidence="10">1.4.3.-</ecNumber>
    </recommendedName>
</protein>
<reference evidence="12 13" key="1">
    <citation type="submission" date="2019-04" db="EMBL/GenBank/DDBJ databases">
        <authorList>
            <consortium name="Wellcome Sanger Institute Data Sharing"/>
        </authorList>
    </citation>
    <scope>NUCLEOTIDE SEQUENCE [LARGE SCALE GENOMIC DNA]</scope>
</reference>
<dbReference type="Ensembl" id="ENSSFOT00015009661.2">
    <property type="protein sequence ID" value="ENSSFOP00015009531.2"/>
    <property type="gene ID" value="ENSSFOG00015006182.2"/>
</dbReference>
<dbReference type="InterPro" id="IPR002937">
    <property type="entry name" value="Amino_oxidase"/>
</dbReference>
<feature type="binding site" evidence="9">
    <location>
        <position position="352"/>
    </location>
    <ligand>
        <name>substrate</name>
    </ligand>
</feature>
<keyword evidence="13" id="KW-1185">Reference proteome</keyword>
<dbReference type="GO" id="GO:0097621">
    <property type="term" value="F:monoamine oxidase activity"/>
    <property type="evidence" value="ECO:0007669"/>
    <property type="project" value="UniProtKB-EC"/>
</dbReference>
<keyword evidence="5" id="KW-1000">Mitochondrion outer membrane</keyword>
<evidence type="ECO:0000256" key="2">
    <source>
        <dbReference type="ARBA" id="ARBA00004362"/>
    </source>
</evidence>
<dbReference type="InterPro" id="IPR036188">
    <property type="entry name" value="FAD/NAD-bd_sf"/>
</dbReference>
<feature type="binding site" evidence="9">
    <location>
        <position position="245"/>
    </location>
    <ligand>
        <name>FAD</name>
        <dbReference type="ChEBI" id="CHEBI:57692"/>
    </ligand>
</feature>
<dbReference type="InterPro" id="IPR001613">
    <property type="entry name" value="Flavin_amine_oxidase"/>
</dbReference>
<dbReference type="PRINTS" id="PR00757">
    <property type="entry name" value="AMINEOXDASEF"/>
</dbReference>
<evidence type="ECO:0000256" key="4">
    <source>
        <dbReference type="ARBA" id="ARBA00022630"/>
    </source>
</evidence>
<dbReference type="Gene3D" id="3.90.660.10">
    <property type="match status" value="1"/>
</dbReference>
<feature type="binding site" evidence="9">
    <location>
        <position position="435"/>
    </location>
    <ligand>
        <name>FAD</name>
        <dbReference type="ChEBI" id="CHEBI:57692"/>
    </ligand>
</feature>
<keyword evidence="6 10" id="KW-0274">FAD</keyword>
<dbReference type="PANTHER" id="PTHR43563:SF14">
    <property type="entry name" value="AMINE OXIDASE"/>
    <property type="match status" value="1"/>
</dbReference>
<dbReference type="GO" id="GO:0008131">
    <property type="term" value="F:primary methylamine oxidase activity"/>
    <property type="evidence" value="ECO:0007669"/>
    <property type="project" value="UniProtKB-ARBA"/>
</dbReference>
<dbReference type="SUPFAM" id="SSF51905">
    <property type="entry name" value="FAD/NAD(P)-binding domain"/>
    <property type="match status" value="1"/>
</dbReference>
<evidence type="ECO:0000256" key="6">
    <source>
        <dbReference type="ARBA" id="ARBA00022827"/>
    </source>
</evidence>
<keyword evidence="5" id="KW-0496">Mitochondrion</keyword>
<dbReference type="OrthoDB" id="7777654at2759"/>
<dbReference type="Gene3D" id="3.50.50.60">
    <property type="entry name" value="FAD/NAD(P)-binding domain"/>
    <property type="match status" value="1"/>
</dbReference>
<proteinExistence type="inferred from homology"/>
<keyword evidence="5" id="KW-0472">Membrane</keyword>
<dbReference type="EC" id="1.4.3.-" evidence="10"/>
<name>A0A8C9R9U7_SCLFO</name>
<dbReference type="AlphaFoldDB" id="A0A8C9R9U7"/>
<reference evidence="12" key="3">
    <citation type="submission" date="2025-09" db="UniProtKB">
        <authorList>
            <consortium name="Ensembl"/>
        </authorList>
    </citation>
    <scope>IDENTIFICATION</scope>
</reference>
<dbReference type="GeneTree" id="ENSGT00940000166792"/>
<comment type="cofactor">
    <cofactor evidence="1 10">
        <name>FAD</name>
        <dbReference type="ChEBI" id="CHEBI:57692"/>
    </cofactor>
</comment>
<keyword evidence="4 10" id="KW-0285">Flavoprotein</keyword>
<evidence type="ECO:0000256" key="7">
    <source>
        <dbReference type="ARBA" id="ARBA00023002"/>
    </source>
</evidence>
<sequence length="538" mass="59772">MSARSYDVVIVGAGLSGLSAARHLLKKNSSLRVLLLEGKDRVGGRTMSSKLPAAQGKDVWDLGGQWVGSSQMYVMDLIRELGLETYPQYTAGKKVYHMGGPRAKVRTYTNSLPSMSLLTLLDLKHFQWQIDRMSQSLSMEDPTSAPRALEYDSMTLSSYMDKKIWTQSLRMDIELCTRSLFGMEPSQISFLYFLMYCRAAGGILHLLETTPGSAQESRIKGGTQQLSEKLADQIGRENIHLNSAVLEIQQGPEGAVVRTRLDTFSCRAVIVTCPPHLAAQIQYVPALPPARQRLTQSMPVGHMIKFIVTYRTAFWRTNGFSGEIVVQPSSDCPFCITFDATSPRGNPGLVGFISGAQANDWSYKTVEDRRDAVIQSLVKYLGPEASDFIHYAEKDWAKEEYNGGCPVNVMVPGMLTYYHPSLRRPCGRIHWAGTETATHWCGYMSGAIQSGLRAALEVLERLSPKVLSQEELQEAQASTTHTLPHRSWDLAPQKTYLPVCLTVTTVTLGVALLLANPCLYNEMIEQGSAFLQKFGFWC</sequence>
<dbReference type="InterPro" id="IPR050703">
    <property type="entry name" value="Flavin_MAO"/>
</dbReference>
<dbReference type="SUPFAM" id="SSF54373">
    <property type="entry name" value="FAD-linked reductases, C-terminal domain"/>
    <property type="match status" value="1"/>
</dbReference>
<evidence type="ECO:0000256" key="9">
    <source>
        <dbReference type="PIRSR" id="PIRSR601613-1"/>
    </source>
</evidence>
<gene>
    <name evidence="12" type="primary">si:ch211-127i16.2</name>
</gene>
<comment type="subcellular location">
    <subcellularLocation>
        <location evidence="2">Mitochondrion outer membrane</location>
        <topology evidence="2">Single-pass type IV membrane protein</topology>
        <orientation evidence="2">Cytoplasmic side</orientation>
    </subcellularLocation>
</comment>
<evidence type="ECO:0000256" key="5">
    <source>
        <dbReference type="ARBA" id="ARBA00022787"/>
    </source>
</evidence>
<evidence type="ECO:0000256" key="1">
    <source>
        <dbReference type="ARBA" id="ARBA00001974"/>
    </source>
</evidence>
<comment type="similarity">
    <text evidence="3 10">Belongs to the flavin monoamine oxidase family.</text>
</comment>
<organism evidence="12 13">
    <name type="scientific">Scleropages formosus</name>
    <name type="common">Asian bonytongue</name>
    <name type="synonym">Osteoglossum formosum</name>
    <dbReference type="NCBI Taxonomy" id="113540"/>
    <lineage>
        <taxon>Eukaryota</taxon>
        <taxon>Metazoa</taxon>
        <taxon>Chordata</taxon>
        <taxon>Craniata</taxon>
        <taxon>Vertebrata</taxon>
        <taxon>Euteleostomi</taxon>
        <taxon>Actinopterygii</taxon>
        <taxon>Neopterygii</taxon>
        <taxon>Teleostei</taxon>
        <taxon>Osteoglossocephala</taxon>
        <taxon>Osteoglossomorpha</taxon>
        <taxon>Osteoglossiformes</taxon>
        <taxon>Osteoglossidae</taxon>
        <taxon>Scleropages</taxon>
    </lineage>
</organism>
<dbReference type="PANTHER" id="PTHR43563">
    <property type="entry name" value="AMINE OXIDASE"/>
    <property type="match status" value="1"/>
</dbReference>
<dbReference type="Proteomes" id="UP000694397">
    <property type="component" value="Chromosome 6"/>
</dbReference>
<evidence type="ECO:0000313" key="13">
    <source>
        <dbReference type="Proteomes" id="UP000694397"/>
    </source>
</evidence>
<keyword evidence="7 10" id="KW-0560">Oxidoreductase</keyword>
<dbReference type="GO" id="GO:0005741">
    <property type="term" value="C:mitochondrial outer membrane"/>
    <property type="evidence" value="ECO:0007669"/>
    <property type="project" value="UniProtKB-SubCell"/>
</dbReference>
<feature type="binding site" evidence="9">
    <location>
        <position position="16"/>
    </location>
    <ligand>
        <name>FAD</name>
        <dbReference type="ChEBI" id="CHEBI:57692"/>
    </ligand>
</feature>
<evidence type="ECO:0000256" key="3">
    <source>
        <dbReference type="ARBA" id="ARBA00005995"/>
    </source>
</evidence>
<evidence type="ECO:0000313" key="12">
    <source>
        <dbReference type="Ensembl" id="ENSSFOP00015009531.2"/>
    </source>
</evidence>
<evidence type="ECO:0000256" key="8">
    <source>
        <dbReference type="ARBA" id="ARBA00048448"/>
    </source>
</evidence>
<evidence type="ECO:0000259" key="11">
    <source>
        <dbReference type="Pfam" id="PF01593"/>
    </source>
</evidence>
<comment type="catalytic activity">
    <reaction evidence="8">
        <text>a secondary aliphatic amine + O2 + H2O = a primary amine + an aldehyde + H2O2</text>
        <dbReference type="Rhea" id="RHEA:26414"/>
        <dbReference type="ChEBI" id="CHEBI:15377"/>
        <dbReference type="ChEBI" id="CHEBI:15379"/>
        <dbReference type="ChEBI" id="CHEBI:16240"/>
        <dbReference type="ChEBI" id="CHEBI:17478"/>
        <dbReference type="ChEBI" id="CHEBI:58855"/>
        <dbReference type="ChEBI" id="CHEBI:65296"/>
        <dbReference type="EC" id="1.4.3.4"/>
    </reaction>
</comment>